<dbReference type="Pfam" id="PF13396">
    <property type="entry name" value="PLDc_N"/>
    <property type="match status" value="1"/>
</dbReference>
<organism evidence="8 9">
    <name type="scientific">Salana multivorans</name>
    <dbReference type="NCBI Taxonomy" id="120377"/>
    <lineage>
        <taxon>Bacteria</taxon>
        <taxon>Bacillati</taxon>
        <taxon>Actinomycetota</taxon>
        <taxon>Actinomycetes</taxon>
        <taxon>Micrococcales</taxon>
        <taxon>Beutenbergiaceae</taxon>
        <taxon>Salana</taxon>
    </lineage>
</organism>
<feature type="domain" description="Cardiolipin synthase N-terminal" evidence="7">
    <location>
        <begin position="18"/>
        <end position="63"/>
    </location>
</feature>
<evidence type="ECO:0000256" key="2">
    <source>
        <dbReference type="ARBA" id="ARBA00022475"/>
    </source>
</evidence>
<dbReference type="InterPro" id="IPR027379">
    <property type="entry name" value="CLS_N"/>
</dbReference>
<evidence type="ECO:0000259" key="7">
    <source>
        <dbReference type="Pfam" id="PF13396"/>
    </source>
</evidence>
<keyword evidence="2" id="KW-1003">Cell membrane</keyword>
<evidence type="ECO:0000256" key="5">
    <source>
        <dbReference type="ARBA" id="ARBA00023136"/>
    </source>
</evidence>
<keyword evidence="3 6" id="KW-0812">Transmembrane</keyword>
<accession>A0A3N2DB22</accession>
<gene>
    <name evidence="8" type="ORF">EDD28_1520</name>
</gene>
<name>A0A3N2DB22_9MICO</name>
<evidence type="ECO:0000313" key="8">
    <source>
        <dbReference type="EMBL" id="ROR96927.1"/>
    </source>
</evidence>
<keyword evidence="9" id="KW-1185">Reference proteome</keyword>
<dbReference type="EMBL" id="RKHQ01000001">
    <property type="protein sequence ID" value="ROR96927.1"/>
    <property type="molecule type" value="Genomic_DNA"/>
</dbReference>
<keyword evidence="5 6" id="KW-0472">Membrane</keyword>
<dbReference type="AlphaFoldDB" id="A0A3N2DB22"/>
<evidence type="ECO:0000256" key="4">
    <source>
        <dbReference type="ARBA" id="ARBA00022989"/>
    </source>
</evidence>
<comment type="subcellular location">
    <subcellularLocation>
        <location evidence="1">Cell membrane</location>
        <topology evidence="1">Multi-pass membrane protein</topology>
    </subcellularLocation>
</comment>
<comment type="caution">
    <text evidence="8">The sequence shown here is derived from an EMBL/GenBank/DDBJ whole genome shotgun (WGS) entry which is preliminary data.</text>
</comment>
<dbReference type="OrthoDB" id="7596142at2"/>
<dbReference type="RefSeq" id="WP_123739041.1">
    <property type="nucleotide sequence ID" value="NZ_RKHQ01000001.1"/>
</dbReference>
<dbReference type="Proteomes" id="UP000275356">
    <property type="component" value="Unassembled WGS sequence"/>
</dbReference>
<dbReference type="GO" id="GO:0005886">
    <property type="term" value="C:plasma membrane"/>
    <property type="evidence" value="ECO:0007669"/>
    <property type="project" value="UniProtKB-SubCell"/>
</dbReference>
<evidence type="ECO:0000256" key="1">
    <source>
        <dbReference type="ARBA" id="ARBA00004651"/>
    </source>
</evidence>
<feature type="transmembrane region" description="Helical" evidence="6">
    <location>
        <begin position="39"/>
        <end position="62"/>
    </location>
</feature>
<evidence type="ECO:0000256" key="3">
    <source>
        <dbReference type="ARBA" id="ARBA00022692"/>
    </source>
</evidence>
<reference evidence="8 9" key="1">
    <citation type="submission" date="2018-11" db="EMBL/GenBank/DDBJ databases">
        <title>Sequencing the genomes of 1000 actinobacteria strains.</title>
        <authorList>
            <person name="Klenk H.-P."/>
        </authorList>
    </citation>
    <scope>NUCLEOTIDE SEQUENCE [LARGE SCALE GENOMIC DNA]</scope>
    <source>
        <strain evidence="8 9">DSM 13521</strain>
    </source>
</reference>
<feature type="transmembrane region" description="Helical" evidence="6">
    <location>
        <begin position="7"/>
        <end position="27"/>
    </location>
</feature>
<protein>
    <submittedName>
        <fullName evidence="8">Putative oligomerization/nucleic acid binding protein</fullName>
    </submittedName>
</protein>
<sequence length="124" mass="14125">MELWHFILLIFEFFLLLAWFYILWIIISDLFSDRAVSGWAKALWIVFVIFFPFLGSLVYLIARGGGMAERRAAQVQAAQSQFNDYIRQQAGTGSASELLDAKKLLDDGTITQAEFDRIKARVVG</sequence>
<evidence type="ECO:0000256" key="6">
    <source>
        <dbReference type="SAM" id="Phobius"/>
    </source>
</evidence>
<proteinExistence type="predicted"/>
<evidence type="ECO:0000313" key="9">
    <source>
        <dbReference type="Proteomes" id="UP000275356"/>
    </source>
</evidence>
<keyword evidence="4 6" id="KW-1133">Transmembrane helix</keyword>